<proteinExistence type="predicted"/>
<dbReference type="InterPro" id="IPR024345">
    <property type="entry name" value="DNA_matur_Phage_T7-like"/>
</dbReference>
<sequence>MSKQKAGSKSRLSALHAMFTEALINELKEAGAENIPLPAADKSVIAKFLKDNDITADADDESMARLNDEFEDELEERRKARAKAIMGKVGGEGNELEGII</sequence>
<gene>
    <name evidence="1" type="ORF">Micant_00047</name>
</gene>
<accession>A0AAE9FI29</accession>
<reference evidence="1 2" key="1">
    <citation type="journal article" date="2022" name="Arch. Virol.">
        <title>Two novel Erwinia amylovora bacteriophages, Loshitsa2 and Micant, isolated in Belarus.</title>
        <authorList>
            <person name="Besarab N.V."/>
            <person name="Letarov A.V."/>
            <person name="Kulikov E.E."/>
            <person name="Babenko V.V."/>
            <person name="Belalov I.S."/>
            <person name="Lagonenko A.L."/>
            <person name="Golomidova A.K."/>
            <person name="Evtushenkov A.N."/>
        </authorList>
    </citation>
    <scope>NUCLEOTIDE SEQUENCE [LARGE SCALE GENOMIC DNA]</scope>
</reference>
<protein>
    <submittedName>
        <fullName evidence="1">DNA maturase A</fullName>
    </submittedName>
</protein>
<dbReference type="EMBL" id="OM513679">
    <property type="protein sequence ID" value="UNA01071.1"/>
    <property type="molecule type" value="Genomic_DNA"/>
</dbReference>
<dbReference type="Pfam" id="PF11123">
    <property type="entry name" value="DNA_Packaging_2"/>
    <property type="match status" value="1"/>
</dbReference>
<evidence type="ECO:0000313" key="2">
    <source>
        <dbReference type="Proteomes" id="UP000829068"/>
    </source>
</evidence>
<keyword evidence="2" id="KW-1185">Reference proteome</keyword>
<name>A0AAE9FI29_9CAUD</name>
<dbReference type="Proteomes" id="UP000829068">
    <property type="component" value="Segment"/>
</dbReference>
<evidence type="ECO:0000313" key="1">
    <source>
        <dbReference type="EMBL" id="UNA01071.1"/>
    </source>
</evidence>
<organism evidence="1 2">
    <name type="scientific">Erwinia phage Micant</name>
    <dbReference type="NCBI Taxonomy" id="2923255"/>
    <lineage>
        <taxon>Viruses</taxon>
        <taxon>Duplodnaviria</taxon>
        <taxon>Heunggongvirae</taxon>
        <taxon>Uroviricota</taxon>
        <taxon>Caudoviricetes</taxon>
        <taxon>Autographivirales</taxon>
        <taxon>Autoscriptoviridae</taxon>
        <taxon>Slopekvirinae</taxon>
        <taxon>Micantvirus</taxon>
        <taxon>Micantvirus micant</taxon>
    </lineage>
</organism>